<organism evidence="1 2">
    <name type="scientific">Salix viminalis</name>
    <name type="common">Common osier</name>
    <name type="synonym">Basket willow</name>
    <dbReference type="NCBI Taxonomy" id="40686"/>
    <lineage>
        <taxon>Eukaryota</taxon>
        <taxon>Viridiplantae</taxon>
        <taxon>Streptophyta</taxon>
        <taxon>Embryophyta</taxon>
        <taxon>Tracheophyta</taxon>
        <taxon>Spermatophyta</taxon>
        <taxon>Magnoliopsida</taxon>
        <taxon>eudicotyledons</taxon>
        <taxon>Gunneridae</taxon>
        <taxon>Pentapetalae</taxon>
        <taxon>rosids</taxon>
        <taxon>fabids</taxon>
        <taxon>Malpighiales</taxon>
        <taxon>Salicaceae</taxon>
        <taxon>Saliceae</taxon>
        <taxon>Salix</taxon>
    </lineage>
</organism>
<dbReference type="Proteomes" id="UP001151529">
    <property type="component" value="Chromosome 16"/>
</dbReference>
<gene>
    <name evidence="1" type="ORF">OIU85_002446</name>
</gene>
<sequence>MQQPGAMIYSKNHGSLFTLKKKKRLPQVSHGYNYGFFKQKDPSMCLGRCNEDDMKTGDDDNGLPLTPKSFSSSTIVSKIIVAGRLDTEINCGGATVMNHGVCNLAM</sequence>
<reference evidence="1" key="1">
    <citation type="submission" date="2022-11" db="EMBL/GenBank/DDBJ databases">
        <authorList>
            <person name="Hyden B.L."/>
            <person name="Feng K."/>
            <person name="Yates T."/>
            <person name="Jawdy S."/>
            <person name="Smart L.B."/>
            <person name="Muchero W."/>
        </authorList>
    </citation>
    <scope>NUCLEOTIDE SEQUENCE</scope>
    <source>
        <tissue evidence="1">Shoot tip</tissue>
    </source>
</reference>
<comment type="caution">
    <text evidence="1">The sequence shown here is derived from an EMBL/GenBank/DDBJ whole genome shotgun (WGS) entry which is preliminary data.</text>
</comment>
<name>A0A9Q0ZYV2_SALVM</name>
<dbReference type="EMBL" id="JAPFFL010000001">
    <property type="protein sequence ID" value="KAJ6752025.1"/>
    <property type="molecule type" value="Genomic_DNA"/>
</dbReference>
<protein>
    <submittedName>
        <fullName evidence="1">Uncharacterized protein</fullName>
    </submittedName>
</protein>
<evidence type="ECO:0000313" key="2">
    <source>
        <dbReference type="Proteomes" id="UP001151529"/>
    </source>
</evidence>
<evidence type="ECO:0000313" key="1">
    <source>
        <dbReference type="EMBL" id="KAJ6752025.1"/>
    </source>
</evidence>
<reference evidence="1" key="2">
    <citation type="journal article" date="2023" name="Int. J. Mol. Sci.">
        <title>De Novo Assembly and Annotation of 11 Diverse Shrub Willow (Salix) Genomes Reveals Novel Gene Organization in Sex-Linked Regions.</title>
        <authorList>
            <person name="Hyden B."/>
            <person name="Feng K."/>
            <person name="Yates T.B."/>
            <person name="Jawdy S."/>
            <person name="Cereghino C."/>
            <person name="Smart L.B."/>
            <person name="Muchero W."/>
        </authorList>
    </citation>
    <scope>NUCLEOTIDE SEQUENCE [LARGE SCALE GENOMIC DNA]</scope>
    <source>
        <tissue evidence="1">Shoot tip</tissue>
    </source>
</reference>
<dbReference type="OrthoDB" id="10291502at2759"/>
<dbReference type="AlphaFoldDB" id="A0A9Q0ZYV2"/>
<proteinExistence type="predicted"/>
<keyword evidence="2" id="KW-1185">Reference proteome</keyword>
<accession>A0A9Q0ZYV2</accession>